<keyword evidence="4" id="KW-1133">Transmembrane helix</keyword>
<keyword evidence="4" id="KW-0812">Transmembrane</keyword>
<organism evidence="6 7">
    <name type="scientific">Hyaloscypha hepaticicola</name>
    <dbReference type="NCBI Taxonomy" id="2082293"/>
    <lineage>
        <taxon>Eukaryota</taxon>
        <taxon>Fungi</taxon>
        <taxon>Dikarya</taxon>
        <taxon>Ascomycota</taxon>
        <taxon>Pezizomycotina</taxon>
        <taxon>Leotiomycetes</taxon>
        <taxon>Helotiales</taxon>
        <taxon>Hyaloscyphaceae</taxon>
        <taxon>Hyaloscypha</taxon>
    </lineage>
</organism>
<dbReference type="EMBL" id="KZ613486">
    <property type="protein sequence ID" value="PMD20091.1"/>
    <property type="molecule type" value="Genomic_DNA"/>
</dbReference>
<reference evidence="6 7" key="1">
    <citation type="submission" date="2016-05" db="EMBL/GenBank/DDBJ databases">
        <title>A degradative enzymes factory behind the ericoid mycorrhizal symbiosis.</title>
        <authorList>
            <consortium name="DOE Joint Genome Institute"/>
            <person name="Martino E."/>
            <person name="Morin E."/>
            <person name="Grelet G."/>
            <person name="Kuo A."/>
            <person name="Kohler A."/>
            <person name="Daghino S."/>
            <person name="Barry K."/>
            <person name="Choi C."/>
            <person name="Cichocki N."/>
            <person name="Clum A."/>
            <person name="Copeland A."/>
            <person name="Hainaut M."/>
            <person name="Haridas S."/>
            <person name="Labutti K."/>
            <person name="Lindquist E."/>
            <person name="Lipzen A."/>
            <person name="Khouja H.-R."/>
            <person name="Murat C."/>
            <person name="Ohm R."/>
            <person name="Olson A."/>
            <person name="Spatafora J."/>
            <person name="Veneault-Fourrey C."/>
            <person name="Henrissat B."/>
            <person name="Grigoriev I."/>
            <person name="Martin F."/>
            <person name="Perotto S."/>
        </authorList>
    </citation>
    <scope>NUCLEOTIDE SEQUENCE [LARGE SCALE GENOMIC DNA]</scope>
    <source>
        <strain evidence="6 7">UAMH 7357</strain>
    </source>
</reference>
<sequence>MASLISLLIAGSLARLGAAQQAGWVTGQVNTTMCQWPGPRAAVIRDTVYIDGGYLWWNPGMSDGTYGPLIQDGNPLGIVYLLNFSTPFNTTPSFNLTTVFETKSKGAGGSEANNIGPLYYDGGMLANDYEWFTYGGLLSITDAYPPPPDNAVAEYQAYAYGPPKQFGEGYVLEYLPSGMTRYVTDGGAVSVPSENLGFYFGGLRSSTFGEIYYDPGEANITLNADTLSETLIELDMSIQTKPVWNNDTLPSFVPGRANAEVVWIPVSKQGLLVAIGGVIFPAYANVNQTDNEAQTAQSQEQSPKFMSTVAVYDIATGVWYEQDTWGGGPGQTTLGCTVVASAEDGSSHNIYWYGGFDGLDQTGAYSDDVWVLSVPSFMWIKVSSGTPSHGRAGHKCVKPYPDQMFVIGGYPSLAGESLSCLEGNIIQIFNLNTLDWVETYDPNVWSNYSVPAMIYEKIGGTGTGSATMTAPSPGVSSNATLNGLFLQPYNMSKITTWYPYQASGTSATPRPTLPPSAVPKPSSTPSFLAPVLGVILGLVFITCLVVAVMLYRRRKYLSMNGPATRSDNGTVDPQRSMLDWLWRIPPDAKAPTVTTDETPNSPYDEDNPYMPPAAAEIGGGQVYEMMDTSGPQELHDTGFIPVAFPTSRSTPAGGLTSSPSVASHTSTTSTISHMTGRHSSNPAVSPVARSPDAPSPNSPEKGRIVSGISNLSETDRGHLRGISETSGVSVENPVPADTAISPVSPPAAGGAEGRDYINARPGGEGTFGELGGNGSGSPTATNRRSNFSEELDR</sequence>
<dbReference type="STRING" id="1745343.A0A2J6Q1E7"/>
<feature type="transmembrane region" description="Helical" evidence="4">
    <location>
        <begin position="527"/>
        <end position="551"/>
    </location>
</feature>
<dbReference type="OrthoDB" id="10251809at2759"/>
<keyword evidence="4" id="KW-0472">Membrane</keyword>
<gene>
    <name evidence="6" type="ORF">NA56DRAFT_184892</name>
</gene>
<feature type="compositionally biased region" description="Low complexity" evidence="3">
    <location>
        <begin position="656"/>
        <end position="674"/>
    </location>
</feature>
<dbReference type="AlphaFoldDB" id="A0A2J6Q1E7"/>
<dbReference type="SUPFAM" id="SSF50965">
    <property type="entry name" value="Galactose oxidase, central domain"/>
    <property type="match status" value="1"/>
</dbReference>
<protein>
    <recommendedName>
        <fullName evidence="8">Galactose oxidase</fullName>
    </recommendedName>
</protein>
<evidence type="ECO:0000313" key="6">
    <source>
        <dbReference type="EMBL" id="PMD20091.1"/>
    </source>
</evidence>
<keyword evidence="1" id="KW-0880">Kelch repeat</keyword>
<feature type="compositionally biased region" description="Gly residues" evidence="3">
    <location>
        <begin position="762"/>
        <end position="775"/>
    </location>
</feature>
<keyword evidence="5" id="KW-0732">Signal</keyword>
<evidence type="ECO:0000256" key="5">
    <source>
        <dbReference type="SAM" id="SignalP"/>
    </source>
</evidence>
<dbReference type="PANTHER" id="PTHR46228:SF2">
    <property type="entry name" value="KELCH REPEAT PROTEIN (AFU_ORTHOLOGUE AFUA_4G14350)"/>
    <property type="match status" value="1"/>
</dbReference>
<accession>A0A2J6Q1E7</accession>
<feature type="region of interest" description="Disordered" evidence="3">
    <location>
        <begin position="629"/>
        <end position="793"/>
    </location>
</feature>
<feature type="compositionally biased region" description="Polar residues" evidence="3">
    <location>
        <begin position="592"/>
        <end position="601"/>
    </location>
</feature>
<dbReference type="InterPro" id="IPR011043">
    <property type="entry name" value="Gal_Oxase/kelch_b-propeller"/>
</dbReference>
<dbReference type="Proteomes" id="UP000235672">
    <property type="component" value="Unassembled WGS sequence"/>
</dbReference>
<keyword evidence="7" id="KW-1185">Reference proteome</keyword>
<evidence type="ECO:0000256" key="2">
    <source>
        <dbReference type="ARBA" id="ARBA00022737"/>
    </source>
</evidence>
<evidence type="ECO:0000256" key="1">
    <source>
        <dbReference type="ARBA" id="ARBA00022441"/>
    </source>
</evidence>
<proteinExistence type="predicted"/>
<feature type="signal peptide" evidence="5">
    <location>
        <begin position="1"/>
        <end position="19"/>
    </location>
</feature>
<feature type="chain" id="PRO_5014466077" description="Galactose oxidase" evidence="5">
    <location>
        <begin position="20"/>
        <end position="793"/>
    </location>
</feature>
<dbReference type="InterPro" id="IPR015915">
    <property type="entry name" value="Kelch-typ_b-propeller"/>
</dbReference>
<keyword evidence="2" id="KW-0677">Repeat</keyword>
<evidence type="ECO:0008006" key="8">
    <source>
        <dbReference type="Google" id="ProtNLM"/>
    </source>
</evidence>
<evidence type="ECO:0000256" key="4">
    <source>
        <dbReference type="SAM" id="Phobius"/>
    </source>
</evidence>
<evidence type="ECO:0000313" key="7">
    <source>
        <dbReference type="Proteomes" id="UP000235672"/>
    </source>
</evidence>
<feature type="region of interest" description="Disordered" evidence="3">
    <location>
        <begin position="588"/>
        <end position="611"/>
    </location>
</feature>
<name>A0A2J6Q1E7_9HELO</name>
<evidence type="ECO:0000256" key="3">
    <source>
        <dbReference type="SAM" id="MobiDB-lite"/>
    </source>
</evidence>
<dbReference type="Gene3D" id="2.120.10.80">
    <property type="entry name" value="Kelch-type beta propeller"/>
    <property type="match status" value="1"/>
</dbReference>
<dbReference type="PANTHER" id="PTHR46228">
    <property type="entry name" value="KELCH DOMAIN-CONTAINING PROTEIN"/>
    <property type="match status" value="1"/>
</dbReference>